<dbReference type="CDD" id="cd00305">
    <property type="entry name" value="Cu-Zn_Superoxide_Dismutase"/>
    <property type="match status" value="1"/>
</dbReference>
<protein>
    <recommendedName>
        <fullName evidence="2">Superoxide dismutase [Cu-Zn]</fullName>
        <ecNumber evidence="2">1.15.1.1</ecNumber>
    </recommendedName>
</protein>
<dbReference type="InterPro" id="IPR001424">
    <property type="entry name" value="SOD_Cu_Zn_dom"/>
</dbReference>
<dbReference type="AlphaFoldDB" id="A0AA37QFT7"/>
<dbReference type="InterPro" id="IPR018152">
    <property type="entry name" value="SOD_Cu/Zn_BS"/>
</dbReference>
<dbReference type="PANTHER" id="PTHR10003">
    <property type="entry name" value="SUPEROXIDE DISMUTASE CU-ZN -RELATED"/>
    <property type="match status" value="1"/>
</dbReference>
<dbReference type="EMBL" id="BRXS01000007">
    <property type="protein sequence ID" value="GLC28101.1"/>
    <property type="molecule type" value="Genomic_DNA"/>
</dbReference>
<keyword evidence="2" id="KW-0862">Zinc</keyword>
<sequence length="179" mass="18290">MRPTALLSLLVLAVAACGGGRAEPGPAPVPADLRARAEMRDAQGRALGVMTLTQTPHGVLISGDLNGLPSGVHAMHLHDIGRCDPPFTSAGGHFNPTQRVHGFRVAAGHHAGDLPNFTAPSTGSVRVDVFTDRVTVGTGPTSLIDPDGSSIVIHASPDDYASDPAGNAGDRIACGVIVR</sequence>
<dbReference type="InterPro" id="IPR036423">
    <property type="entry name" value="SOD-like_Cu/Zn_dom_sf"/>
</dbReference>
<evidence type="ECO:0000256" key="1">
    <source>
        <dbReference type="ARBA" id="ARBA00010457"/>
    </source>
</evidence>
<comment type="cofactor">
    <cofactor evidence="2">
        <name>Cu cation</name>
        <dbReference type="ChEBI" id="CHEBI:23378"/>
    </cofactor>
    <text evidence="2">Binds 1 copper ion per subunit.</text>
</comment>
<comment type="catalytic activity">
    <reaction evidence="2">
        <text>2 superoxide + 2 H(+) = H2O2 + O2</text>
        <dbReference type="Rhea" id="RHEA:20696"/>
        <dbReference type="ChEBI" id="CHEBI:15378"/>
        <dbReference type="ChEBI" id="CHEBI:15379"/>
        <dbReference type="ChEBI" id="CHEBI:16240"/>
        <dbReference type="ChEBI" id="CHEBI:18421"/>
        <dbReference type="EC" id="1.15.1.1"/>
    </reaction>
</comment>
<feature type="signal peptide" evidence="3">
    <location>
        <begin position="1"/>
        <end position="22"/>
    </location>
</feature>
<comment type="cofactor">
    <cofactor evidence="2">
        <name>Zn(2+)</name>
        <dbReference type="ChEBI" id="CHEBI:29105"/>
    </cofactor>
    <text evidence="2">Binds 1 zinc ion per subunit.</text>
</comment>
<dbReference type="PRINTS" id="PR00068">
    <property type="entry name" value="CUZNDISMTASE"/>
</dbReference>
<feature type="domain" description="Superoxide dismutase copper/zinc binding" evidence="4">
    <location>
        <begin position="48"/>
        <end position="177"/>
    </location>
</feature>
<evidence type="ECO:0000313" key="5">
    <source>
        <dbReference type="EMBL" id="GLC28101.1"/>
    </source>
</evidence>
<dbReference type="Pfam" id="PF00080">
    <property type="entry name" value="Sod_Cu"/>
    <property type="match status" value="1"/>
</dbReference>
<name>A0AA37QFT7_9BACT</name>
<evidence type="ECO:0000313" key="6">
    <source>
        <dbReference type="Proteomes" id="UP001161325"/>
    </source>
</evidence>
<evidence type="ECO:0000256" key="3">
    <source>
        <dbReference type="SAM" id="SignalP"/>
    </source>
</evidence>
<comment type="function">
    <text evidence="2">Destroys radicals which are normally produced within the cells and which are toxic to biological systems.</text>
</comment>
<dbReference type="GO" id="GO:0004784">
    <property type="term" value="F:superoxide dismutase activity"/>
    <property type="evidence" value="ECO:0007669"/>
    <property type="project" value="UniProtKB-EC"/>
</dbReference>
<proteinExistence type="inferred from homology"/>
<keyword evidence="2" id="KW-0479">Metal-binding</keyword>
<dbReference type="Proteomes" id="UP001161325">
    <property type="component" value="Unassembled WGS sequence"/>
</dbReference>
<dbReference type="InterPro" id="IPR024134">
    <property type="entry name" value="SOD_Cu/Zn_/chaperone"/>
</dbReference>
<comment type="similarity">
    <text evidence="1 2">Belongs to the Cu-Zn superoxide dismutase family.</text>
</comment>
<keyword evidence="2" id="KW-0560">Oxidoreductase</keyword>
<evidence type="ECO:0000256" key="2">
    <source>
        <dbReference type="RuleBase" id="RU000393"/>
    </source>
</evidence>
<feature type="chain" id="PRO_5041408350" description="Superoxide dismutase [Cu-Zn]" evidence="3">
    <location>
        <begin position="23"/>
        <end position="179"/>
    </location>
</feature>
<accession>A0AA37QFT7</accession>
<dbReference type="PROSITE" id="PS00332">
    <property type="entry name" value="SOD_CU_ZN_2"/>
    <property type="match status" value="1"/>
</dbReference>
<dbReference type="SUPFAM" id="SSF49329">
    <property type="entry name" value="Cu,Zn superoxide dismutase-like"/>
    <property type="match status" value="1"/>
</dbReference>
<organism evidence="5 6">
    <name type="scientific">Roseisolibacter agri</name>
    <dbReference type="NCBI Taxonomy" id="2014610"/>
    <lineage>
        <taxon>Bacteria</taxon>
        <taxon>Pseudomonadati</taxon>
        <taxon>Gemmatimonadota</taxon>
        <taxon>Gemmatimonadia</taxon>
        <taxon>Gemmatimonadales</taxon>
        <taxon>Gemmatimonadaceae</taxon>
        <taxon>Roseisolibacter</taxon>
    </lineage>
</organism>
<keyword evidence="3" id="KW-0732">Signal</keyword>
<gene>
    <name evidence="5" type="ORF">rosag_46140</name>
</gene>
<dbReference type="PROSITE" id="PS51257">
    <property type="entry name" value="PROKAR_LIPOPROTEIN"/>
    <property type="match status" value="1"/>
</dbReference>
<keyword evidence="2" id="KW-0186">Copper</keyword>
<dbReference type="EC" id="1.15.1.1" evidence="2"/>
<dbReference type="RefSeq" id="WP_284352524.1">
    <property type="nucleotide sequence ID" value="NZ_BRXS01000007.1"/>
</dbReference>
<evidence type="ECO:0000259" key="4">
    <source>
        <dbReference type="Pfam" id="PF00080"/>
    </source>
</evidence>
<dbReference type="Gene3D" id="2.60.40.200">
    <property type="entry name" value="Superoxide dismutase, copper/zinc binding domain"/>
    <property type="match status" value="1"/>
</dbReference>
<reference evidence="5" key="1">
    <citation type="submission" date="2022-08" db="EMBL/GenBank/DDBJ databases">
        <title>Draft genome sequencing of Roseisolibacter agri AW1220.</title>
        <authorList>
            <person name="Tobiishi Y."/>
            <person name="Tonouchi A."/>
        </authorList>
    </citation>
    <scope>NUCLEOTIDE SEQUENCE</scope>
    <source>
        <strain evidence="5">AW1220</strain>
    </source>
</reference>
<comment type="caution">
    <text evidence="5">The sequence shown here is derived from an EMBL/GenBank/DDBJ whole genome shotgun (WGS) entry which is preliminary data.</text>
</comment>
<keyword evidence="6" id="KW-1185">Reference proteome</keyword>
<dbReference type="GO" id="GO:0005507">
    <property type="term" value="F:copper ion binding"/>
    <property type="evidence" value="ECO:0007669"/>
    <property type="project" value="InterPro"/>
</dbReference>